<dbReference type="Proteomes" id="UP000487268">
    <property type="component" value="Unassembled WGS sequence"/>
</dbReference>
<gene>
    <name evidence="2" type="ORF">ACRB68_16290</name>
</gene>
<accession>A0A7K0BQY1</accession>
<name>A0A7K0BQY1_9ACTN</name>
<evidence type="ECO:0000313" key="2">
    <source>
        <dbReference type="EMBL" id="MQY03585.1"/>
    </source>
</evidence>
<dbReference type="InterPro" id="IPR001387">
    <property type="entry name" value="Cro/C1-type_HTH"/>
</dbReference>
<dbReference type="EMBL" id="WEGH01000001">
    <property type="protein sequence ID" value="MQY03585.1"/>
    <property type="molecule type" value="Genomic_DNA"/>
</dbReference>
<dbReference type="GO" id="GO:0003677">
    <property type="term" value="F:DNA binding"/>
    <property type="evidence" value="ECO:0007669"/>
    <property type="project" value="InterPro"/>
</dbReference>
<proteinExistence type="predicted"/>
<dbReference type="SMART" id="SM00530">
    <property type="entry name" value="HTH_XRE"/>
    <property type="match status" value="1"/>
</dbReference>
<reference evidence="2 3" key="1">
    <citation type="submission" date="2019-10" db="EMBL/GenBank/DDBJ databases">
        <title>Actinomadura rubteroloni sp. nov. and Actinomadura macrotermitis sp. nov., isolated from the gut of fungus growing-termite Macrotermes natalensis.</title>
        <authorList>
            <person name="Benndorf R."/>
            <person name="Martin K."/>
            <person name="Kuefner M."/>
            <person name="De Beer W."/>
            <person name="Kaster A.-K."/>
            <person name="Vollmers J."/>
            <person name="Poulsen M."/>
            <person name="Beemelmanns C."/>
        </authorList>
    </citation>
    <scope>NUCLEOTIDE SEQUENCE [LARGE SCALE GENOMIC DNA]</scope>
    <source>
        <strain evidence="2 3">RB68</strain>
    </source>
</reference>
<dbReference type="CDD" id="cd00093">
    <property type="entry name" value="HTH_XRE"/>
    <property type="match status" value="1"/>
</dbReference>
<evidence type="ECO:0000259" key="1">
    <source>
        <dbReference type="PROSITE" id="PS50943"/>
    </source>
</evidence>
<dbReference type="SUPFAM" id="SSF47413">
    <property type="entry name" value="lambda repressor-like DNA-binding domains"/>
    <property type="match status" value="1"/>
</dbReference>
<comment type="caution">
    <text evidence="2">The sequence shown here is derived from an EMBL/GenBank/DDBJ whole genome shotgun (WGS) entry which is preliminary data.</text>
</comment>
<feature type="domain" description="HTH cro/C1-type" evidence="1">
    <location>
        <begin position="7"/>
        <end position="60"/>
    </location>
</feature>
<sequence>MEFGAKLRELRNARGMSLAALAAVIPYDKGTLSKIENGDRRPSEKLAWSLDRFLEQRGELAALRLGAGSEMPAADGAGGEDESEVQRRRFLADLAALGVAASSPGLDALRVMQGGLEDLVGPRGAAAVEDWQEVVVEYGHSYPDIHPAELYRMLVRDLLEVHRDMEGVGEGDPLYPQWCRVLAGLETLLAKTLSNVGERRAAQRWWKTAKRAAARSGDRDVELWIGGERLIHGLYERRPVTLLLREADALLTCAPSSGGGAGLAKTLAARGQLLAAQGDPAALDVLDAYRNVFDELPDSDTADIHSIWNTGPDRRGYFEAYVLAYLGQHQEAAVAVRQVEELMPTGWRMSGQLRLLGALSQVRGGDVLEGVDHAHEVYSGFPPGQRAMMMSRLAGEVLASVPDDARTSRPVSAYRELVGSAGPRSIT</sequence>
<keyword evidence="3" id="KW-1185">Reference proteome</keyword>
<organism evidence="2 3">
    <name type="scientific">Actinomadura macrotermitis</name>
    <dbReference type="NCBI Taxonomy" id="2585200"/>
    <lineage>
        <taxon>Bacteria</taxon>
        <taxon>Bacillati</taxon>
        <taxon>Actinomycetota</taxon>
        <taxon>Actinomycetes</taxon>
        <taxon>Streptosporangiales</taxon>
        <taxon>Thermomonosporaceae</taxon>
        <taxon>Actinomadura</taxon>
    </lineage>
</organism>
<dbReference type="Gene3D" id="1.10.260.40">
    <property type="entry name" value="lambda repressor-like DNA-binding domains"/>
    <property type="match status" value="1"/>
</dbReference>
<dbReference type="Pfam" id="PF13560">
    <property type="entry name" value="HTH_31"/>
    <property type="match status" value="1"/>
</dbReference>
<protein>
    <recommendedName>
        <fullName evidence="1">HTH cro/C1-type domain-containing protein</fullName>
    </recommendedName>
</protein>
<dbReference type="InterPro" id="IPR010982">
    <property type="entry name" value="Lambda_DNA-bd_dom_sf"/>
</dbReference>
<dbReference type="PROSITE" id="PS50943">
    <property type="entry name" value="HTH_CROC1"/>
    <property type="match status" value="1"/>
</dbReference>
<evidence type="ECO:0000313" key="3">
    <source>
        <dbReference type="Proteomes" id="UP000487268"/>
    </source>
</evidence>
<dbReference type="RefSeq" id="WP_194293211.1">
    <property type="nucleotide sequence ID" value="NZ_WEGH01000001.1"/>
</dbReference>
<dbReference type="AlphaFoldDB" id="A0A7K0BQY1"/>